<evidence type="ECO:0000256" key="5">
    <source>
        <dbReference type="ARBA" id="ARBA00038359"/>
    </source>
</evidence>
<keyword evidence="10" id="KW-1185">Reference proteome</keyword>
<feature type="transmembrane region" description="Helical" evidence="7">
    <location>
        <begin position="117"/>
        <end position="141"/>
    </location>
</feature>
<feature type="transmembrane region" description="Helical" evidence="7">
    <location>
        <begin position="199"/>
        <end position="221"/>
    </location>
</feature>
<evidence type="ECO:0000256" key="1">
    <source>
        <dbReference type="ARBA" id="ARBA00004141"/>
    </source>
</evidence>
<keyword evidence="2 7" id="KW-0812">Transmembrane</keyword>
<name>A0AAJ0BE55_9PEZI</name>
<dbReference type="PANTHER" id="PTHR33048">
    <property type="entry name" value="PTH11-LIKE INTEGRAL MEMBRANE PROTEIN (AFU_ORTHOLOGUE AFUA_5G11245)"/>
    <property type="match status" value="1"/>
</dbReference>
<evidence type="ECO:0000256" key="6">
    <source>
        <dbReference type="SAM" id="MobiDB-lite"/>
    </source>
</evidence>
<evidence type="ECO:0000313" key="9">
    <source>
        <dbReference type="EMBL" id="KAK1756620.1"/>
    </source>
</evidence>
<feature type="transmembrane region" description="Helical" evidence="7">
    <location>
        <begin position="16"/>
        <end position="35"/>
    </location>
</feature>
<feature type="transmembrane region" description="Helical" evidence="7">
    <location>
        <begin position="47"/>
        <end position="70"/>
    </location>
</feature>
<evidence type="ECO:0000256" key="2">
    <source>
        <dbReference type="ARBA" id="ARBA00022692"/>
    </source>
</evidence>
<dbReference type="AlphaFoldDB" id="A0AAJ0BE55"/>
<proteinExistence type="inferred from homology"/>
<sequence>MASGRGDHGQFAQTNVAIWVLVGSSAAFLAVRLWCRRHLAQLWWDDYVLTTAWALLLIAGALISRTMAVGSATDDAKRTFFLLQNTSTEMTMVATSWAKIAFAITLTRLVRNRAQAAFLWFIIISANLILIPGTLSVWIPACVDPRAKFRPEHHMCYDLKTLQYLGGTTIVYGGVVDVLLALFPWLVVRELQLQKREKVGLAIAMSLGALTGVITILRAFFQFVQGDNDFEFLVFMSIFNFLEPAATIIAQAIPIFRVLLVGAKRSLTGRGGGTSRSRSGTGGLGSRGRRGSLVELEQLKGRPDWLDNPLRDDVERQPQRYGFRSYA</sequence>
<gene>
    <name evidence="9" type="ORF">QBC47DRAFT_445340</name>
</gene>
<evidence type="ECO:0000256" key="4">
    <source>
        <dbReference type="ARBA" id="ARBA00023136"/>
    </source>
</evidence>
<feature type="domain" description="Rhodopsin" evidence="8">
    <location>
        <begin position="31"/>
        <end position="260"/>
    </location>
</feature>
<keyword evidence="3 7" id="KW-1133">Transmembrane helix</keyword>
<feature type="transmembrane region" description="Helical" evidence="7">
    <location>
        <begin position="233"/>
        <end position="260"/>
    </location>
</feature>
<comment type="subcellular location">
    <subcellularLocation>
        <location evidence="1">Membrane</location>
        <topology evidence="1">Multi-pass membrane protein</topology>
    </subcellularLocation>
</comment>
<protein>
    <recommendedName>
        <fullName evidence="8">Rhodopsin domain-containing protein</fullName>
    </recommendedName>
</protein>
<dbReference type="GO" id="GO:0016020">
    <property type="term" value="C:membrane"/>
    <property type="evidence" value="ECO:0007669"/>
    <property type="project" value="UniProtKB-SubCell"/>
</dbReference>
<keyword evidence="4 7" id="KW-0472">Membrane</keyword>
<feature type="transmembrane region" description="Helical" evidence="7">
    <location>
        <begin position="90"/>
        <end position="110"/>
    </location>
</feature>
<dbReference type="Pfam" id="PF20684">
    <property type="entry name" value="Fung_rhodopsin"/>
    <property type="match status" value="1"/>
</dbReference>
<accession>A0AAJ0BE55</accession>
<reference evidence="9" key="1">
    <citation type="submission" date="2023-06" db="EMBL/GenBank/DDBJ databases">
        <title>Genome-scale phylogeny and comparative genomics of the fungal order Sordariales.</title>
        <authorList>
            <consortium name="Lawrence Berkeley National Laboratory"/>
            <person name="Hensen N."/>
            <person name="Bonometti L."/>
            <person name="Westerberg I."/>
            <person name="Brannstrom I.O."/>
            <person name="Guillou S."/>
            <person name="Cros-Aarteil S."/>
            <person name="Calhoun S."/>
            <person name="Haridas S."/>
            <person name="Kuo A."/>
            <person name="Mondo S."/>
            <person name="Pangilinan J."/>
            <person name="Riley R."/>
            <person name="Labutti K."/>
            <person name="Andreopoulos B."/>
            <person name="Lipzen A."/>
            <person name="Chen C."/>
            <person name="Yanf M."/>
            <person name="Daum C."/>
            <person name="Ng V."/>
            <person name="Clum A."/>
            <person name="Steindorff A."/>
            <person name="Ohm R."/>
            <person name="Martin F."/>
            <person name="Silar P."/>
            <person name="Natvig D."/>
            <person name="Lalanne C."/>
            <person name="Gautier V."/>
            <person name="Ament-Velasquez S.L."/>
            <person name="Kruys A."/>
            <person name="Hutchinson M.I."/>
            <person name="Powell A.J."/>
            <person name="Barry K."/>
            <person name="Miller A.N."/>
            <person name="Grigoriev I.V."/>
            <person name="Debuchy R."/>
            <person name="Gladieux P."/>
            <person name="Thoren M.H."/>
            <person name="Johannesson H."/>
        </authorList>
    </citation>
    <scope>NUCLEOTIDE SEQUENCE</scope>
    <source>
        <strain evidence="9">PSN4</strain>
    </source>
</reference>
<comment type="similarity">
    <text evidence="5">Belongs to the SAT4 family.</text>
</comment>
<feature type="region of interest" description="Disordered" evidence="6">
    <location>
        <begin position="267"/>
        <end position="289"/>
    </location>
</feature>
<evidence type="ECO:0000256" key="3">
    <source>
        <dbReference type="ARBA" id="ARBA00022989"/>
    </source>
</evidence>
<evidence type="ECO:0000259" key="8">
    <source>
        <dbReference type="Pfam" id="PF20684"/>
    </source>
</evidence>
<evidence type="ECO:0000313" key="10">
    <source>
        <dbReference type="Proteomes" id="UP001239445"/>
    </source>
</evidence>
<dbReference type="PANTHER" id="PTHR33048:SF42">
    <property type="entry name" value="INTEGRAL MEMBRANE PROTEIN"/>
    <property type="match status" value="1"/>
</dbReference>
<dbReference type="InterPro" id="IPR052337">
    <property type="entry name" value="SAT4-like"/>
</dbReference>
<dbReference type="EMBL" id="MU839832">
    <property type="protein sequence ID" value="KAK1756620.1"/>
    <property type="molecule type" value="Genomic_DNA"/>
</dbReference>
<dbReference type="Proteomes" id="UP001239445">
    <property type="component" value="Unassembled WGS sequence"/>
</dbReference>
<comment type="caution">
    <text evidence="9">The sequence shown here is derived from an EMBL/GenBank/DDBJ whole genome shotgun (WGS) entry which is preliminary data.</text>
</comment>
<dbReference type="InterPro" id="IPR049326">
    <property type="entry name" value="Rhodopsin_dom_fungi"/>
</dbReference>
<evidence type="ECO:0000256" key="7">
    <source>
        <dbReference type="SAM" id="Phobius"/>
    </source>
</evidence>
<organism evidence="9 10">
    <name type="scientific">Echria macrotheca</name>
    <dbReference type="NCBI Taxonomy" id="438768"/>
    <lineage>
        <taxon>Eukaryota</taxon>
        <taxon>Fungi</taxon>
        <taxon>Dikarya</taxon>
        <taxon>Ascomycota</taxon>
        <taxon>Pezizomycotina</taxon>
        <taxon>Sordariomycetes</taxon>
        <taxon>Sordariomycetidae</taxon>
        <taxon>Sordariales</taxon>
        <taxon>Schizotheciaceae</taxon>
        <taxon>Echria</taxon>
    </lineage>
</organism>
<feature type="compositionally biased region" description="Gly residues" evidence="6">
    <location>
        <begin position="269"/>
        <end position="286"/>
    </location>
</feature>
<feature type="transmembrane region" description="Helical" evidence="7">
    <location>
        <begin position="161"/>
        <end position="187"/>
    </location>
</feature>